<dbReference type="EMBL" id="CP077290">
    <property type="protein sequence ID" value="QXA48300.1"/>
    <property type="molecule type" value="Genomic_DNA"/>
</dbReference>
<dbReference type="NCBIfam" id="NF002918">
    <property type="entry name" value="PRK03537.1-4"/>
    <property type="match status" value="1"/>
</dbReference>
<name>A0ABX8KJ05_9ENTR</name>
<feature type="region of interest" description="Disordered" evidence="1">
    <location>
        <begin position="222"/>
        <end position="246"/>
    </location>
</feature>
<protein>
    <submittedName>
        <fullName evidence="2">Molybdate ABC transporter substrate-binding protein</fullName>
    </submittedName>
</protein>
<evidence type="ECO:0000313" key="3">
    <source>
        <dbReference type="Proteomes" id="UP000683583"/>
    </source>
</evidence>
<gene>
    <name evidence="2" type="ORF">I6L58_16440</name>
</gene>
<dbReference type="Gene3D" id="3.40.190.10">
    <property type="entry name" value="Periplasmic binding protein-like II"/>
    <property type="match status" value="2"/>
</dbReference>
<dbReference type="Proteomes" id="UP000683583">
    <property type="component" value="Chromosome"/>
</dbReference>
<feature type="compositionally biased region" description="Low complexity" evidence="1">
    <location>
        <begin position="234"/>
        <end position="246"/>
    </location>
</feature>
<organism evidence="2 3">
    <name type="scientific">Enterobacter cancerogenus</name>
    <dbReference type="NCBI Taxonomy" id="69218"/>
    <lineage>
        <taxon>Bacteria</taxon>
        <taxon>Pseudomonadati</taxon>
        <taxon>Pseudomonadota</taxon>
        <taxon>Gammaproteobacteria</taxon>
        <taxon>Enterobacterales</taxon>
        <taxon>Enterobacteriaceae</taxon>
        <taxon>Enterobacter</taxon>
        <taxon>Enterobacter cloacae complex</taxon>
    </lineage>
</organism>
<proteinExistence type="predicted"/>
<dbReference type="Pfam" id="PF13531">
    <property type="entry name" value="SBP_bac_11"/>
    <property type="match status" value="1"/>
</dbReference>
<dbReference type="PANTHER" id="PTHR30632">
    <property type="entry name" value="MOLYBDATE-BINDING PERIPLASMIC PROTEIN"/>
    <property type="match status" value="1"/>
</dbReference>
<dbReference type="InterPro" id="IPR050682">
    <property type="entry name" value="ModA/WtpA"/>
</dbReference>
<keyword evidence="3" id="KW-1185">Reference proteome</keyword>
<evidence type="ECO:0000256" key="1">
    <source>
        <dbReference type="SAM" id="MobiDB-lite"/>
    </source>
</evidence>
<reference evidence="2 3" key="1">
    <citation type="submission" date="2021-06" db="EMBL/GenBank/DDBJ databases">
        <title>FDA dAtabase for Regulatory Grade micrObial Sequences (FDA-ARGOS): Supporting development and validation of Infectious Disease Dx tests.</title>
        <authorList>
            <person name="Sproer C."/>
            <person name="Gronow S."/>
            <person name="Severitt S."/>
            <person name="Schroder I."/>
            <person name="Tallon L."/>
            <person name="Sadzewicz L."/>
            <person name="Zhao X."/>
            <person name="Boylan J."/>
            <person name="Ott S."/>
            <person name="Bowen H."/>
            <person name="Vavikolanu K."/>
            <person name="Mehta A."/>
            <person name="Aluvathingal J."/>
            <person name="Nadendla S."/>
            <person name="Lowell S."/>
            <person name="Myers T."/>
            <person name="Yan Y."/>
        </authorList>
    </citation>
    <scope>NUCLEOTIDE SEQUENCE [LARGE SCALE GENOMIC DNA]</scope>
    <source>
        <strain evidence="2 3">FDAARGOS 1428</strain>
    </source>
</reference>
<dbReference type="PANTHER" id="PTHR30632:SF0">
    <property type="entry name" value="SULFATE-BINDING PROTEIN"/>
    <property type="match status" value="1"/>
</dbReference>
<evidence type="ECO:0000313" key="2">
    <source>
        <dbReference type="EMBL" id="QXA48300.1"/>
    </source>
</evidence>
<accession>A0ABX8KJ05</accession>
<dbReference type="SUPFAM" id="SSF53850">
    <property type="entry name" value="Periplasmic binding protein-like II"/>
    <property type="match status" value="1"/>
</dbReference>
<sequence length="246" mass="26394">MHVLAAGSLRSVWQPLMAQFPEHVDTQFGPAGLLRERIEAGERCDLFASASLEHPLALQRAGRAASVTPFASNRLCLTVRSDVLRAQDDWRSVLMRGDLRVATSTAGADPSGDYTQVLFSRMGEAGEALRTRAIALVGGRDSSPIPAEMLAAQWIIFSGQAEVFIGYASYAAALRQIAGLTVMDIPAPYNPRADYACAVITPRAQRLADFLQSDGAKGRLRQAGFGEPACPKPSSARSRSATGRTF</sequence>
<dbReference type="RefSeq" id="WP_088208536.1">
    <property type="nucleotide sequence ID" value="NZ_CP077290.1"/>
</dbReference>